<dbReference type="RefSeq" id="NP_492740.1">
    <property type="nucleotide sequence ID" value="NM_060339.4"/>
</dbReference>
<gene>
    <name evidence="2" type="ORF">CELE_Y106G6H.16</name>
    <name evidence="2 4" type="ORF">Y106G6H.16</name>
</gene>
<dbReference type="AlphaFoldDB" id="Q9XWR9"/>
<sequence>MEEKDEFDLFIEKAEEVVRLFENGQDVRNEAEKLLKDALSVDAECVPSTCVKPDKICKILNYHINKTSSPPVQSIRMRHFTRSPTENKKIINTIKVQPNSSSCLRCTVLIIIFTLLCLIAYHFYFLRLPTRCPRPTW</sequence>
<evidence type="ECO:0000313" key="3">
    <source>
        <dbReference type="Proteomes" id="UP000001940"/>
    </source>
</evidence>
<feature type="transmembrane region" description="Helical" evidence="1">
    <location>
        <begin position="107"/>
        <end position="126"/>
    </location>
</feature>
<dbReference type="WormBase" id="Y106G6H.16">
    <property type="protein sequence ID" value="CE23216"/>
    <property type="gene ID" value="WBGene00013726"/>
</dbReference>
<keyword evidence="3" id="KW-1185">Reference proteome</keyword>
<organism evidence="2 3">
    <name type="scientific">Caenorhabditis elegans</name>
    <dbReference type="NCBI Taxonomy" id="6239"/>
    <lineage>
        <taxon>Eukaryota</taxon>
        <taxon>Metazoa</taxon>
        <taxon>Ecdysozoa</taxon>
        <taxon>Nematoda</taxon>
        <taxon>Chromadorea</taxon>
        <taxon>Rhabditida</taxon>
        <taxon>Rhabditina</taxon>
        <taxon>Rhabditomorpha</taxon>
        <taxon>Rhabditoidea</taxon>
        <taxon>Rhabditidae</taxon>
        <taxon>Peloderinae</taxon>
        <taxon>Caenorhabditis</taxon>
    </lineage>
</organism>
<accession>Q9XWR9</accession>
<protein>
    <submittedName>
        <fullName evidence="2">Dynein light chain</fullName>
    </submittedName>
</protein>
<dbReference type="SMR" id="Q9XWR9"/>
<keyword evidence="1" id="KW-0472">Membrane</keyword>
<evidence type="ECO:0000256" key="1">
    <source>
        <dbReference type="SAM" id="Phobius"/>
    </source>
</evidence>
<dbReference type="PaxDb" id="6239-Y106G6H.16"/>
<dbReference type="EMBL" id="BX284601">
    <property type="protein sequence ID" value="CAA21579.1"/>
    <property type="molecule type" value="Genomic_DNA"/>
</dbReference>
<evidence type="ECO:0000313" key="2">
    <source>
        <dbReference type="EMBL" id="CAA21579.1"/>
    </source>
</evidence>
<dbReference type="Proteomes" id="UP000001940">
    <property type="component" value="Chromosome I"/>
</dbReference>
<dbReference type="STRING" id="6239.Y106G6H.16.1"/>
<dbReference type="Bgee" id="WBGene00013726">
    <property type="expression patterns" value="Expressed in germ line (C elegans) and 4 other cell types or tissues"/>
</dbReference>
<dbReference type="OMA" id="SIRMRHF"/>
<dbReference type="HOGENOM" id="CLU_1866941_0_0_1"/>
<keyword evidence="1" id="KW-0812">Transmembrane</keyword>
<reference evidence="2 3" key="1">
    <citation type="journal article" date="1998" name="Science">
        <title>Genome sequence of the nematode C. elegans: a platform for investigating biology.</title>
        <authorList>
            <consortium name="The C. elegans sequencing consortium"/>
            <person name="Sulson J.E."/>
            <person name="Waterston R."/>
        </authorList>
    </citation>
    <scope>NUCLEOTIDE SEQUENCE [LARGE SCALE GENOMIC DNA]</scope>
    <source>
        <strain evidence="2 3">Bristol N2</strain>
    </source>
</reference>
<dbReference type="OrthoDB" id="5806256at2759"/>
<dbReference type="FunCoup" id="Q9XWR9">
    <property type="interactions" value="362"/>
</dbReference>
<dbReference type="PIR" id="T26433">
    <property type="entry name" value="T26433"/>
</dbReference>
<keyword evidence="1" id="KW-1133">Transmembrane helix</keyword>
<dbReference type="KEGG" id="cel:CELE_Y106G6H.16"/>
<name>Q9XWR9_CAEEL</name>
<dbReference type="InParanoid" id="Q9XWR9"/>
<dbReference type="UCSC" id="Y106G6H.16">
    <property type="organism name" value="c. elegans"/>
</dbReference>
<dbReference type="CTD" id="172927"/>
<dbReference type="AGR" id="WB:WBGene00013726"/>
<evidence type="ECO:0000313" key="4">
    <source>
        <dbReference type="WormBase" id="Y106G6H.16"/>
    </source>
</evidence>
<proteinExistence type="predicted"/>
<dbReference type="GeneID" id="172927"/>